<gene>
    <name evidence="1" type="ORF">S12H4_09373</name>
</gene>
<reference evidence="1" key="1">
    <citation type="journal article" date="2014" name="Front. Microbiol.">
        <title>High frequency of phylogenetically diverse reductive dehalogenase-homologous genes in deep subseafloor sedimentary metagenomes.</title>
        <authorList>
            <person name="Kawai M."/>
            <person name="Futagami T."/>
            <person name="Toyoda A."/>
            <person name="Takaki Y."/>
            <person name="Nishi S."/>
            <person name="Hori S."/>
            <person name="Arai W."/>
            <person name="Tsubouchi T."/>
            <person name="Morono Y."/>
            <person name="Uchiyama I."/>
            <person name="Ito T."/>
            <person name="Fujiyama A."/>
            <person name="Inagaki F."/>
            <person name="Takami H."/>
        </authorList>
    </citation>
    <scope>NUCLEOTIDE SEQUENCE</scope>
    <source>
        <strain evidence="1">Expedition CK06-06</strain>
    </source>
</reference>
<protein>
    <submittedName>
        <fullName evidence="1">Uncharacterized protein</fullName>
    </submittedName>
</protein>
<dbReference type="EMBL" id="BARW01003788">
    <property type="protein sequence ID" value="GAI70888.1"/>
    <property type="molecule type" value="Genomic_DNA"/>
</dbReference>
<name>X1QRL1_9ZZZZ</name>
<dbReference type="AlphaFoldDB" id="X1QRL1"/>
<comment type="caution">
    <text evidence="1">The sequence shown here is derived from an EMBL/GenBank/DDBJ whole genome shotgun (WGS) entry which is preliminary data.</text>
</comment>
<sequence>AYDLNGETTRVIKGCTVGMHRDLCGVRSEFGRDVTSVNCVNAVKFSRLHSIDFAVNSGICLYMFPPPDEIWWFLSSGYAFDETTDNLNTDIVLKRPDNAHKLSPTWTTTRTYSSFAVLGARYTNTMSGVFKTGKFYIVFSDNVNMESQVRFDGQEHEGIITDMDGTALNKCTNAASNVNVARLKIGDCWRLRHGSLIFDPPIKLDGDDATQLFEMRKNEKVKGSVFRYTLHGFKVPKR</sequence>
<evidence type="ECO:0000313" key="1">
    <source>
        <dbReference type="EMBL" id="GAI70888.1"/>
    </source>
</evidence>
<proteinExistence type="predicted"/>
<organism evidence="1">
    <name type="scientific">marine sediment metagenome</name>
    <dbReference type="NCBI Taxonomy" id="412755"/>
    <lineage>
        <taxon>unclassified sequences</taxon>
        <taxon>metagenomes</taxon>
        <taxon>ecological metagenomes</taxon>
    </lineage>
</organism>
<accession>X1QRL1</accession>
<feature type="non-terminal residue" evidence="1">
    <location>
        <position position="1"/>
    </location>
</feature>